<evidence type="ECO:0000313" key="7">
    <source>
        <dbReference type="Proteomes" id="UP000887577"/>
    </source>
</evidence>
<sequence length="423" mass="45747">MGRIAVIVVSLGFLTGVNIIGVRSAARTGVVLVIGKMLPLLLFVAIGAFYIDPQLAFSGQRPDPHDLQRMGEAALLLLYAYAGFENIPAAAGEYRNPRRDIPFALITMIITVTVIYGAVQVVAQGTLAGLSSSATPLADAAAGFGGEALALILTIGATISILGTNSNTMMMGPRASALPHPGSIDPVPGPDRTRPGPVRLVRAAGPAVDDHAPVRLYRNSRGSTGTGQALRRPSRCVEVAGWPADSGAGAAAVPGPVRQCQLAEHRCCTGRVRHRRGDLQAAAQGCRRRVSVAPGHARWIDLAITLPDRAVNRHAGTIRLRPQRSPSMTEYQIPGRVPDDSTPRDAVSNYWRERYTAEPYYDDQLFFEDYEPAYRIGHAARAQDMTRAYEEVEGELESRWASERGRSRLDWAQARSAVRRGWE</sequence>
<evidence type="ECO:0000256" key="5">
    <source>
        <dbReference type="ARBA" id="ARBA00023136"/>
    </source>
</evidence>
<evidence type="ECO:0000256" key="4">
    <source>
        <dbReference type="ARBA" id="ARBA00022989"/>
    </source>
</evidence>
<accession>A0A914YEU0</accession>
<feature type="transmembrane region" description="Helical" evidence="6">
    <location>
        <begin position="103"/>
        <end position="123"/>
    </location>
</feature>
<evidence type="ECO:0000256" key="6">
    <source>
        <dbReference type="SAM" id="Phobius"/>
    </source>
</evidence>
<keyword evidence="5 6" id="KW-0472">Membrane</keyword>
<reference evidence="8" key="1">
    <citation type="submission" date="2022-11" db="UniProtKB">
        <authorList>
            <consortium name="WormBaseParasite"/>
        </authorList>
    </citation>
    <scope>IDENTIFICATION</scope>
</reference>
<evidence type="ECO:0000256" key="1">
    <source>
        <dbReference type="ARBA" id="ARBA00004651"/>
    </source>
</evidence>
<dbReference type="GO" id="GO:0005886">
    <property type="term" value="C:plasma membrane"/>
    <property type="evidence" value="ECO:0007669"/>
    <property type="project" value="UniProtKB-SubCell"/>
</dbReference>
<dbReference type="InterPro" id="IPR002293">
    <property type="entry name" value="AA/rel_permease1"/>
</dbReference>
<dbReference type="PANTHER" id="PTHR42770">
    <property type="entry name" value="AMINO ACID TRANSPORTER-RELATED"/>
    <property type="match status" value="1"/>
</dbReference>
<evidence type="ECO:0000313" key="8">
    <source>
        <dbReference type="WBParaSite" id="PSU_v2.g15902.t1"/>
    </source>
</evidence>
<dbReference type="PANTHER" id="PTHR42770:SF18">
    <property type="entry name" value="ARGININE_AGMATINE ANTIPORTER"/>
    <property type="match status" value="1"/>
</dbReference>
<dbReference type="Gene3D" id="1.20.1740.10">
    <property type="entry name" value="Amino acid/polyamine transporter I"/>
    <property type="match status" value="1"/>
</dbReference>
<comment type="subcellular location">
    <subcellularLocation>
        <location evidence="1">Cell membrane</location>
        <topology evidence="1">Multi-pass membrane protein</topology>
    </subcellularLocation>
</comment>
<feature type="transmembrane region" description="Helical" evidence="6">
    <location>
        <begin position="143"/>
        <end position="164"/>
    </location>
</feature>
<keyword evidence="7" id="KW-1185">Reference proteome</keyword>
<proteinExistence type="predicted"/>
<feature type="transmembrane region" description="Helical" evidence="6">
    <location>
        <begin position="29"/>
        <end position="51"/>
    </location>
</feature>
<keyword evidence="3 6" id="KW-0812">Transmembrane</keyword>
<evidence type="ECO:0000256" key="2">
    <source>
        <dbReference type="ARBA" id="ARBA00022475"/>
    </source>
</evidence>
<dbReference type="GO" id="GO:0022857">
    <property type="term" value="F:transmembrane transporter activity"/>
    <property type="evidence" value="ECO:0007669"/>
    <property type="project" value="InterPro"/>
</dbReference>
<protein>
    <submittedName>
        <fullName evidence="8">Amino acid transporter</fullName>
    </submittedName>
</protein>
<organism evidence="7 8">
    <name type="scientific">Panagrolaimus superbus</name>
    <dbReference type="NCBI Taxonomy" id="310955"/>
    <lineage>
        <taxon>Eukaryota</taxon>
        <taxon>Metazoa</taxon>
        <taxon>Ecdysozoa</taxon>
        <taxon>Nematoda</taxon>
        <taxon>Chromadorea</taxon>
        <taxon>Rhabditida</taxon>
        <taxon>Tylenchina</taxon>
        <taxon>Panagrolaimomorpha</taxon>
        <taxon>Panagrolaimoidea</taxon>
        <taxon>Panagrolaimidae</taxon>
        <taxon>Panagrolaimus</taxon>
    </lineage>
</organism>
<dbReference type="AlphaFoldDB" id="A0A914YEU0"/>
<dbReference type="WBParaSite" id="PSU_v2.g15902.t1">
    <property type="protein sequence ID" value="PSU_v2.g15902.t1"/>
    <property type="gene ID" value="PSU_v2.g15902"/>
</dbReference>
<name>A0A914YEU0_9BILA</name>
<dbReference type="InterPro" id="IPR050367">
    <property type="entry name" value="APC_superfamily"/>
</dbReference>
<dbReference type="Proteomes" id="UP000887577">
    <property type="component" value="Unplaced"/>
</dbReference>
<keyword evidence="4 6" id="KW-1133">Transmembrane helix</keyword>
<dbReference type="Pfam" id="PF13520">
    <property type="entry name" value="AA_permease_2"/>
    <property type="match status" value="1"/>
</dbReference>
<evidence type="ECO:0000256" key="3">
    <source>
        <dbReference type="ARBA" id="ARBA00022692"/>
    </source>
</evidence>
<keyword evidence="2" id="KW-1003">Cell membrane</keyword>